<dbReference type="RefSeq" id="WP_311633728.1">
    <property type="nucleotide sequence ID" value="NZ_JAVRFF010000001.1"/>
</dbReference>
<sequence>MPLNLPEGKSLAVNIGADFDAHSVWMGTFNLSSPSYLSRGEFCAEVGVPRLISLFERHEVRATWCTPGHTMVTFPERVRQIVDAGHEIAAHGCYHEGVPKLDADTERRLMEAQLAQHERYIGVRPRGYRSPAWDFTDQTMSVLEENGFVWDSSLMGRDFEPYHPRPVQVGWEEGSTFGPPSPLLEFPVSWFLDDFPAAEYIPGVNQGLGSSEVMFQRWKDHFDYAYRNVPGGVLTLTVHPQTIARAHYLMGFERLIEYMAGHAGTWFAPLSDIYDTWTED</sequence>
<dbReference type="Proteomes" id="UP001180489">
    <property type="component" value="Unassembled WGS sequence"/>
</dbReference>
<name>A0ABU2UBK5_9ACTN</name>
<gene>
    <name evidence="2" type="ORF">RM863_00545</name>
</gene>
<organism evidence="2 3">
    <name type="scientific">Streptomyces hintoniae</name>
    <dbReference type="NCBI Taxonomy" id="3075521"/>
    <lineage>
        <taxon>Bacteria</taxon>
        <taxon>Bacillati</taxon>
        <taxon>Actinomycetota</taxon>
        <taxon>Actinomycetes</taxon>
        <taxon>Kitasatosporales</taxon>
        <taxon>Streptomycetaceae</taxon>
        <taxon>Streptomyces</taxon>
    </lineage>
</organism>
<dbReference type="PANTHER" id="PTHR47561:SF1">
    <property type="entry name" value="POLYSACCHARIDE DEACETYLASE FAMILY PROTEIN (AFU_ORTHOLOGUE AFUA_6G05030)"/>
    <property type="match status" value="1"/>
</dbReference>
<evidence type="ECO:0000313" key="2">
    <source>
        <dbReference type="EMBL" id="MDT0470628.1"/>
    </source>
</evidence>
<reference evidence="2" key="1">
    <citation type="submission" date="2024-05" db="EMBL/GenBank/DDBJ databases">
        <title>30 novel species of actinomycetes from the DSMZ collection.</title>
        <authorList>
            <person name="Nouioui I."/>
        </authorList>
    </citation>
    <scope>NUCLEOTIDE SEQUENCE</scope>
    <source>
        <strain evidence="2">DSM 41014</strain>
    </source>
</reference>
<dbReference type="PROSITE" id="PS51677">
    <property type="entry name" value="NODB"/>
    <property type="match status" value="1"/>
</dbReference>
<proteinExistence type="predicted"/>
<feature type="domain" description="NodB homology" evidence="1">
    <location>
        <begin position="34"/>
        <end position="280"/>
    </location>
</feature>
<dbReference type="Pfam" id="PF01522">
    <property type="entry name" value="Polysacc_deac_1"/>
    <property type="match status" value="1"/>
</dbReference>
<protein>
    <submittedName>
        <fullName evidence="2">Polysaccharide deacetylase</fullName>
    </submittedName>
</protein>
<dbReference type="CDD" id="cd10938">
    <property type="entry name" value="CE4_HpPgdA_like"/>
    <property type="match status" value="1"/>
</dbReference>
<evidence type="ECO:0000259" key="1">
    <source>
        <dbReference type="PROSITE" id="PS51677"/>
    </source>
</evidence>
<evidence type="ECO:0000313" key="3">
    <source>
        <dbReference type="Proteomes" id="UP001180489"/>
    </source>
</evidence>
<dbReference type="InterPro" id="IPR037950">
    <property type="entry name" value="PgdA-like"/>
</dbReference>
<dbReference type="InterPro" id="IPR011330">
    <property type="entry name" value="Glyco_hydro/deAcase_b/a-brl"/>
</dbReference>
<comment type="caution">
    <text evidence="2">The sequence shown here is derived from an EMBL/GenBank/DDBJ whole genome shotgun (WGS) entry which is preliminary data.</text>
</comment>
<dbReference type="Gene3D" id="3.20.20.370">
    <property type="entry name" value="Glycoside hydrolase/deacetylase"/>
    <property type="match status" value="1"/>
</dbReference>
<dbReference type="SUPFAM" id="SSF88713">
    <property type="entry name" value="Glycoside hydrolase/deacetylase"/>
    <property type="match status" value="1"/>
</dbReference>
<accession>A0ABU2UBK5</accession>
<keyword evidence="3" id="KW-1185">Reference proteome</keyword>
<dbReference type="EMBL" id="JAVRFF010000001">
    <property type="protein sequence ID" value="MDT0470628.1"/>
    <property type="molecule type" value="Genomic_DNA"/>
</dbReference>
<dbReference type="PANTHER" id="PTHR47561">
    <property type="entry name" value="POLYSACCHARIDE DEACETYLASE FAMILY PROTEIN (AFU_ORTHOLOGUE AFUA_6G05030)"/>
    <property type="match status" value="1"/>
</dbReference>
<dbReference type="InterPro" id="IPR002509">
    <property type="entry name" value="NODB_dom"/>
</dbReference>